<accession>A0A8T3VK70</accession>
<sequence>MKKIIMVLLMLVLSLLIISVGYSILNDGNHDINATLKDNASSNLSNVSSNEELSKNLTETNVIDANDDIFKTSNQKALTKTNSAFVFKSLDLKNLTKTKVSISNDTSEGYVMIPGVAYPVKSSDIGDDGRIIVRMPDSGQNNINIGSSQNVFSEDNSLNASI</sequence>
<dbReference type="EMBL" id="SUTF01000001">
    <property type="protein sequence ID" value="MBE6509811.1"/>
    <property type="molecule type" value="Genomic_DNA"/>
</dbReference>
<gene>
    <name evidence="1" type="ORF">E7Z74_00860</name>
</gene>
<dbReference type="AlphaFoldDB" id="A0A8T3VK70"/>
<protein>
    <submittedName>
        <fullName evidence="1">Uncharacterized protein</fullName>
    </submittedName>
</protein>
<evidence type="ECO:0000313" key="2">
    <source>
        <dbReference type="Proteomes" id="UP000713479"/>
    </source>
</evidence>
<organism evidence="1 2">
    <name type="scientific">Methanobrevibacter millerae</name>
    <dbReference type="NCBI Taxonomy" id="230361"/>
    <lineage>
        <taxon>Archaea</taxon>
        <taxon>Methanobacteriati</taxon>
        <taxon>Methanobacteriota</taxon>
        <taxon>Methanomada group</taxon>
        <taxon>Methanobacteria</taxon>
        <taxon>Methanobacteriales</taxon>
        <taxon>Methanobacteriaceae</taxon>
        <taxon>Methanobrevibacter</taxon>
    </lineage>
</organism>
<dbReference type="Proteomes" id="UP000713479">
    <property type="component" value="Unassembled WGS sequence"/>
</dbReference>
<reference evidence="1" key="1">
    <citation type="submission" date="2019-04" db="EMBL/GenBank/DDBJ databases">
        <title>Evolution of Biomass-Degrading Anaerobic Consortia Revealed by Metagenomics.</title>
        <authorList>
            <person name="Peng X."/>
        </authorList>
    </citation>
    <scope>NUCLEOTIDE SEQUENCE</scope>
    <source>
        <strain evidence="1">SIG13</strain>
    </source>
</reference>
<name>A0A8T3VK70_9EURY</name>
<comment type="caution">
    <text evidence="1">The sequence shown here is derived from an EMBL/GenBank/DDBJ whole genome shotgun (WGS) entry which is preliminary data.</text>
</comment>
<proteinExistence type="predicted"/>
<evidence type="ECO:0000313" key="1">
    <source>
        <dbReference type="EMBL" id="MBE6509811.1"/>
    </source>
</evidence>